<feature type="non-terminal residue" evidence="1">
    <location>
        <position position="54"/>
    </location>
</feature>
<dbReference type="AlphaFoldDB" id="A0A0C9ZQZ3"/>
<dbReference type="HOGENOM" id="CLU_3147352_0_0_1"/>
<keyword evidence="2" id="KW-1185">Reference proteome</keyword>
<proteinExistence type="predicted"/>
<dbReference type="EMBL" id="KN836681">
    <property type="protein sequence ID" value="KIK31751.1"/>
    <property type="molecule type" value="Genomic_DNA"/>
</dbReference>
<protein>
    <submittedName>
        <fullName evidence="1">Uncharacterized protein</fullName>
    </submittedName>
</protein>
<evidence type="ECO:0000313" key="2">
    <source>
        <dbReference type="Proteomes" id="UP000054485"/>
    </source>
</evidence>
<accession>A0A0C9ZQZ3</accession>
<dbReference type="InParanoid" id="A0A0C9ZQZ3"/>
<name>A0A0C9ZQZ3_9AGAM</name>
<dbReference type="STRING" id="930992.A0A0C9ZQZ3"/>
<organism evidence="1 2">
    <name type="scientific">Suillus luteus UH-Slu-Lm8-n1</name>
    <dbReference type="NCBI Taxonomy" id="930992"/>
    <lineage>
        <taxon>Eukaryota</taxon>
        <taxon>Fungi</taxon>
        <taxon>Dikarya</taxon>
        <taxon>Basidiomycota</taxon>
        <taxon>Agaricomycotina</taxon>
        <taxon>Agaricomycetes</taxon>
        <taxon>Agaricomycetidae</taxon>
        <taxon>Boletales</taxon>
        <taxon>Suillineae</taxon>
        <taxon>Suillaceae</taxon>
        <taxon>Suillus</taxon>
    </lineage>
</organism>
<dbReference type="Proteomes" id="UP000054485">
    <property type="component" value="Unassembled WGS sequence"/>
</dbReference>
<reference evidence="1 2" key="1">
    <citation type="submission" date="2014-04" db="EMBL/GenBank/DDBJ databases">
        <authorList>
            <consortium name="DOE Joint Genome Institute"/>
            <person name="Kuo A."/>
            <person name="Ruytinx J."/>
            <person name="Rineau F."/>
            <person name="Colpaert J."/>
            <person name="Kohler A."/>
            <person name="Nagy L.G."/>
            <person name="Floudas D."/>
            <person name="Copeland A."/>
            <person name="Barry K.W."/>
            <person name="Cichocki N."/>
            <person name="Veneault-Fourrey C."/>
            <person name="LaButti K."/>
            <person name="Lindquist E.A."/>
            <person name="Lipzen A."/>
            <person name="Lundell T."/>
            <person name="Morin E."/>
            <person name="Murat C."/>
            <person name="Sun H."/>
            <person name="Tunlid A."/>
            <person name="Henrissat B."/>
            <person name="Grigoriev I.V."/>
            <person name="Hibbett D.S."/>
            <person name="Martin F."/>
            <person name="Nordberg H.P."/>
            <person name="Cantor M.N."/>
            <person name="Hua S.X."/>
        </authorList>
    </citation>
    <scope>NUCLEOTIDE SEQUENCE [LARGE SCALE GENOMIC DNA]</scope>
    <source>
        <strain evidence="1 2">UH-Slu-Lm8-n1</strain>
    </source>
</reference>
<dbReference type="OrthoDB" id="5576775at2759"/>
<evidence type="ECO:0000313" key="1">
    <source>
        <dbReference type="EMBL" id="KIK31751.1"/>
    </source>
</evidence>
<sequence>KLIKRTIFTDHLKILTVRQDELLQQLVGLMKEGFSKAQEEWEKSVVAWGASPLI</sequence>
<gene>
    <name evidence="1" type="ORF">CY34DRAFT_814532</name>
</gene>
<feature type="non-terminal residue" evidence="1">
    <location>
        <position position="1"/>
    </location>
</feature>
<reference evidence="2" key="2">
    <citation type="submission" date="2015-01" db="EMBL/GenBank/DDBJ databases">
        <title>Evolutionary Origins and Diversification of the Mycorrhizal Mutualists.</title>
        <authorList>
            <consortium name="DOE Joint Genome Institute"/>
            <consortium name="Mycorrhizal Genomics Consortium"/>
            <person name="Kohler A."/>
            <person name="Kuo A."/>
            <person name="Nagy L.G."/>
            <person name="Floudas D."/>
            <person name="Copeland A."/>
            <person name="Barry K.W."/>
            <person name="Cichocki N."/>
            <person name="Veneault-Fourrey C."/>
            <person name="LaButti K."/>
            <person name="Lindquist E.A."/>
            <person name="Lipzen A."/>
            <person name="Lundell T."/>
            <person name="Morin E."/>
            <person name="Murat C."/>
            <person name="Riley R."/>
            <person name="Ohm R."/>
            <person name="Sun H."/>
            <person name="Tunlid A."/>
            <person name="Henrissat B."/>
            <person name="Grigoriev I.V."/>
            <person name="Hibbett D.S."/>
            <person name="Martin F."/>
        </authorList>
    </citation>
    <scope>NUCLEOTIDE SEQUENCE [LARGE SCALE GENOMIC DNA]</scope>
    <source>
        <strain evidence="2">UH-Slu-Lm8-n1</strain>
    </source>
</reference>